<dbReference type="EMBL" id="KN818281">
    <property type="protein sequence ID" value="KIL61692.1"/>
    <property type="molecule type" value="Genomic_DNA"/>
</dbReference>
<dbReference type="AlphaFoldDB" id="A0A0C2WJH4"/>
<reference evidence="2 3" key="1">
    <citation type="submission" date="2014-04" db="EMBL/GenBank/DDBJ databases">
        <title>Evolutionary Origins and Diversification of the Mycorrhizal Mutualists.</title>
        <authorList>
            <consortium name="DOE Joint Genome Institute"/>
            <consortium name="Mycorrhizal Genomics Consortium"/>
            <person name="Kohler A."/>
            <person name="Kuo A."/>
            <person name="Nagy L.G."/>
            <person name="Floudas D."/>
            <person name="Copeland A."/>
            <person name="Barry K.W."/>
            <person name="Cichocki N."/>
            <person name="Veneault-Fourrey C."/>
            <person name="LaButti K."/>
            <person name="Lindquist E.A."/>
            <person name="Lipzen A."/>
            <person name="Lundell T."/>
            <person name="Morin E."/>
            <person name="Murat C."/>
            <person name="Riley R."/>
            <person name="Ohm R."/>
            <person name="Sun H."/>
            <person name="Tunlid A."/>
            <person name="Henrissat B."/>
            <person name="Grigoriev I.V."/>
            <person name="Hibbett D.S."/>
            <person name="Martin F."/>
        </authorList>
    </citation>
    <scope>NUCLEOTIDE SEQUENCE [LARGE SCALE GENOMIC DNA]</scope>
    <source>
        <strain evidence="2 3">Koide BX008</strain>
    </source>
</reference>
<organism evidence="2 3">
    <name type="scientific">Amanita muscaria (strain Koide BX008)</name>
    <dbReference type="NCBI Taxonomy" id="946122"/>
    <lineage>
        <taxon>Eukaryota</taxon>
        <taxon>Fungi</taxon>
        <taxon>Dikarya</taxon>
        <taxon>Basidiomycota</taxon>
        <taxon>Agaricomycotina</taxon>
        <taxon>Agaricomycetes</taxon>
        <taxon>Agaricomycetidae</taxon>
        <taxon>Agaricales</taxon>
        <taxon>Pluteineae</taxon>
        <taxon>Amanitaceae</taxon>
        <taxon>Amanita</taxon>
    </lineage>
</organism>
<evidence type="ECO:0000256" key="1">
    <source>
        <dbReference type="ARBA" id="ARBA00038476"/>
    </source>
</evidence>
<evidence type="ECO:0000313" key="3">
    <source>
        <dbReference type="Proteomes" id="UP000054549"/>
    </source>
</evidence>
<dbReference type="OrthoDB" id="265761at2759"/>
<accession>A0A0C2WJH4</accession>
<proteinExistence type="inferred from homology"/>
<dbReference type="InParanoid" id="A0A0C2WJH4"/>
<name>A0A0C2WJH4_AMAMK</name>
<dbReference type="SUPFAM" id="SSF54637">
    <property type="entry name" value="Thioesterase/thiol ester dehydrase-isomerase"/>
    <property type="match status" value="1"/>
</dbReference>
<protein>
    <recommendedName>
        <fullName evidence="4">Thioesterase domain-containing protein</fullName>
    </recommendedName>
</protein>
<dbReference type="Pfam" id="PF13279">
    <property type="entry name" value="4HBT_2"/>
    <property type="match status" value="1"/>
</dbReference>
<sequence length="410" mass="45759">MDLIFGANHPARPAVNKVLLSLQRIRTPKVLHSYLPRFLKYIVYLLLFLNVRSFPFAWHLRVFRPVVAIRLSYLMVKSRTLFMSRRQSEEEEDKWVDNICPVGQDPFTTQVSYYSWASFDDSDGNMHLSNSSYAKTCDAAGLGGALKAFPMLFHLGGYMALAATHFEFIKEIPMLASYEVRVTIGSWDQKWMYMICKFVTKPNKESKQIKSTVKSRDEENGAATLDSRPFGIGLNTPEDDELTLPFGAPASGHSSVVGTDKALDAVSTKLGDPLEGAAHNQPRRAKVLVEPDGAILHAIAVCRGCFKIGRITVPPALVLAINGFSASPAGGGAGYSRECPPPAFLKAKELMSKQLGGSPSRMREFLKGGWRGVLEEKWWEDALCGSIEERRQKELEVLNRLRIGFEEIRR</sequence>
<evidence type="ECO:0000313" key="2">
    <source>
        <dbReference type="EMBL" id="KIL61692.1"/>
    </source>
</evidence>
<dbReference type="PANTHER" id="PTHR12475:SF4">
    <property type="entry name" value="PROTEIN THEM6"/>
    <property type="match status" value="1"/>
</dbReference>
<gene>
    <name evidence="2" type="ORF">M378DRAFT_25984</name>
</gene>
<dbReference type="HOGENOM" id="CLU_043860_1_0_1"/>
<evidence type="ECO:0008006" key="4">
    <source>
        <dbReference type="Google" id="ProtNLM"/>
    </source>
</evidence>
<dbReference type="Proteomes" id="UP000054549">
    <property type="component" value="Unassembled WGS sequence"/>
</dbReference>
<dbReference type="PANTHER" id="PTHR12475">
    <property type="match status" value="1"/>
</dbReference>
<dbReference type="InterPro" id="IPR051490">
    <property type="entry name" value="THEM6_lcsJ_thioesterase"/>
</dbReference>
<comment type="similarity">
    <text evidence="1">Belongs to the lcsJ thioesterase family.</text>
</comment>
<keyword evidence="3" id="KW-1185">Reference proteome</keyword>
<dbReference type="InterPro" id="IPR029069">
    <property type="entry name" value="HotDog_dom_sf"/>
</dbReference>